<keyword evidence="2" id="KW-1133">Transmembrane helix</keyword>
<reference evidence="3 4" key="1">
    <citation type="journal article" date="2016" name="Nat. Commun.">
        <title>Thousands of microbial genomes shed light on interconnected biogeochemical processes in an aquifer system.</title>
        <authorList>
            <person name="Anantharaman K."/>
            <person name="Brown C.T."/>
            <person name="Hug L.A."/>
            <person name="Sharon I."/>
            <person name="Castelle C.J."/>
            <person name="Probst A.J."/>
            <person name="Thomas B.C."/>
            <person name="Singh A."/>
            <person name="Wilkins M.J."/>
            <person name="Karaoz U."/>
            <person name="Brodie E.L."/>
            <person name="Williams K.H."/>
            <person name="Hubbard S.S."/>
            <person name="Banfield J.F."/>
        </authorList>
    </citation>
    <scope>NUCLEOTIDE SEQUENCE [LARGE SCALE GENOMIC DNA]</scope>
</reference>
<accession>A0A1F5RF72</accession>
<proteinExistence type="predicted"/>
<sequence>MSTKVIARKLSVGTPFELVIDVNYSNTAKPLGPIADSTGSFLVIDQKVKTKSHKGFNTNSYRLKMAGFRTGELSLPRFKFLISAKDSVDTLYSDTLKVNISSVMPEKMSDINDIKPEVKFPNHWLWLIPGIIILLSILGYLGYRLYLQLKKLKELAQAPLSPWVEAMNSLNSLPFKEWINKGQVQRYYYALSEIVKRYLERRFEFNAVEQTTTEIINDLKANKIPYREEFGVFLNKADRVKYAKLIPTYQEIDQALQQAKELVQKTTPEEKPKGIDDNKKGRN</sequence>
<organism evidence="3 4">
    <name type="scientific">Candidatus Edwardsbacteria bacterium GWF2_54_11</name>
    <dbReference type="NCBI Taxonomy" id="1817851"/>
    <lineage>
        <taxon>Bacteria</taxon>
        <taxon>Candidatus Edwardsiibacteriota</taxon>
    </lineage>
</organism>
<keyword evidence="2" id="KW-0812">Transmembrane</keyword>
<comment type="caution">
    <text evidence="3">The sequence shown here is derived from an EMBL/GenBank/DDBJ whole genome shotgun (WGS) entry which is preliminary data.</text>
</comment>
<evidence type="ECO:0000256" key="1">
    <source>
        <dbReference type="SAM" id="MobiDB-lite"/>
    </source>
</evidence>
<gene>
    <name evidence="3" type="ORF">A2024_12245</name>
</gene>
<feature type="transmembrane region" description="Helical" evidence="2">
    <location>
        <begin position="124"/>
        <end position="143"/>
    </location>
</feature>
<protein>
    <recommendedName>
        <fullName evidence="5">DUF4381 domain-containing protein</fullName>
    </recommendedName>
</protein>
<evidence type="ECO:0000256" key="2">
    <source>
        <dbReference type="SAM" id="Phobius"/>
    </source>
</evidence>
<evidence type="ECO:0000313" key="3">
    <source>
        <dbReference type="EMBL" id="OGF13137.1"/>
    </source>
</evidence>
<name>A0A1F5RF72_9BACT</name>
<evidence type="ECO:0000313" key="4">
    <source>
        <dbReference type="Proteomes" id="UP000177230"/>
    </source>
</evidence>
<feature type="compositionally biased region" description="Basic and acidic residues" evidence="1">
    <location>
        <begin position="267"/>
        <end position="283"/>
    </location>
</feature>
<keyword evidence="2" id="KW-0472">Membrane</keyword>
<dbReference type="EMBL" id="MFFM01000025">
    <property type="protein sequence ID" value="OGF13137.1"/>
    <property type="molecule type" value="Genomic_DNA"/>
</dbReference>
<dbReference type="AlphaFoldDB" id="A0A1F5RF72"/>
<evidence type="ECO:0008006" key="5">
    <source>
        <dbReference type="Google" id="ProtNLM"/>
    </source>
</evidence>
<feature type="region of interest" description="Disordered" evidence="1">
    <location>
        <begin position="260"/>
        <end position="283"/>
    </location>
</feature>
<dbReference type="Proteomes" id="UP000177230">
    <property type="component" value="Unassembled WGS sequence"/>
</dbReference>